<dbReference type="PANTHER" id="PTHR43500">
    <property type="entry name" value="CYSTATHIONINE BETA-LYASE-RELATED"/>
    <property type="match status" value="1"/>
</dbReference>
<keyword evidence="9" id="KW-0032">Aminotransferase</keyword>
<evidence type="ECO:0000256" key="2">
    <source>
        <dbReference type="ARBA" id="ARBA00009077"/>
    </source>
</evidence>
<dbReference type="InterPro" id="IPR015424">
    <property type="entry name" value="PyrdxlP-dep_Trfase"/>
</dbReference>
<evidence type="ECO:0000256" key="6">
    <source>
        <dbReference type="ARBA" id="ARBA00047517"/>
    </source>
</evidence>
<dbReference type="Gene3D" id="3.40.640.10">
    <property type="entry name" value="Type I PLP-dependent aspartate aminotransferase-like (Major domain)"/>
    <property type="match status" value="1"/>
</dbReference>
<comment type="similarity">
    <text evidence="2 8">Belongs to the trans-sulfuration enzymes family.</text>
</comment>
<dbReference type="PANTHER" id="PTHR43500:SF1">
    <property type="entry name" value="CYSTATHIONINE BETA-LYASE-RELATED"/>
    <property type="match status" value="1"/>
</dbReference>
<dbReference type="SUPFAM" id="SSF53383">
    <property type="entry name" value="PLP-dependent transferases"/>
    <property type="match status" value="1"/>
</dbReference>
<comment type="cofactor">
    <cofactor evidence="1 8">
        <name>pyridoxal 5'-phosphate</name>
        <dbReference type="ChEBI" id="CHEBI:597326"/>
    </cofactor>
</comment>
<evidence type="ECO:0000256" key="7">
    <source>
        <dbReference type="ARBA" id="ARBA00047625"/>
    </source>
</evidence>
<dbReference type="RefSeq" id="WP_119039432.1">
    <property type="nucleotide sequence ID" value="NZ_CADEAT010000038.1"/>
</dbReference>
<keyword evidence="10" id="KW-1185">Reference proteome</keyword>
<evidence type="ECO:0000256" key="1">
    <source>
        <dbReference type="ARBA" id="ARBA00001933"/>
    </source>
</evidence>
<accession>A0ABY5UEJ6</accession>
<dbReference type="InterPro" id="IPR015421">
    <property type="entry name" value="PyrdxlP-dep_Trfase_major"/>
</dbReference>
<dbReference type="PROSITE" id="PS00868">
    <property type="entry name" value="CYS_MET_METAB_PP"/>
    <property type="match status" value="1"/>
</dbReference>
<comment type="pathway">
    <text evidence="5">Amino-acid biosynthesis; L-methionine biosynthesis via de novo pathway; L-homocysteine from L-cystathionine: step 1/1.</text>
</comment>
<dbReference type="InterPro" id="IPR006233">
    <property type="entry name" value="Cys_b_lyase_bac"/>
</dbReference>
<dbReference type="PIRSF" id="PIRSF001434">
    <property type="entry name" value="CGS"/>
    <property type="match status" value="1"/>
</dbReference>
<evidence type="ECO:0000256" key="8">
    <source>
        <dbReference type="RuleBase" id="RU362118"/>
    </source>
</evidence>
<dbReference type="InterPro" id="IPR054542">
    <property type="entry name" value="Cys_met_metab_PP"/>
</dbReference>
<dbReference type="InterPro" id="IPR000277">
    <property type="entry name" value="Cys/Met-Metab_PyrdxlP-dep_enz"/>
</dbReference>
<name>A0ABY5UEJ6_9HYPH</name>
<reference evidence="9" key="1">
    <citation type="submission" date="2022-06" db="EMBL/GenBank/DDBJ databases">
        <title>Complete Genome Sequence of Deoxynivalenol-bioadsorption Ochrobactrum pseudintermedium ASAG-D25.</title>
        <authorList>
            <person name="Wang N."/>
        </authorList>
    </citation>
    <scope>NUCLEOTIDE SEQUENCE</scope>
    <source>
        <strain evidence="9">ASAG-D25</strain>
    </source>
</reference>
<dbReference type="Pfam" id="PF01053">
    <property type="entry name" value="Cys_Met_Meta_PP"/>
    <property type="match status" value="1"/>
</dbReference>
<gene>
    <name evidence="9" type="ORF">NIK97_17915</name>
</gene>
<comment type="catalytic activity">
    <reaction evidence="6">
        <text>L,L-cystathionine + H2O = L-homocysteine + pyruvate + NH4(+)</text>
        <dbReference type="Rhea" id="RHEA:13965"/>
        <dbReference type="ChEBI" id="CHEBI:15361"/>
        <dbReference type="ChEBI" id="CHEBI:15377"/>
        <dbReference type="ChEBI" id="CHEBI:28938"/>
        <dbReference type="ChEBI" id="CHEBI:58161"/>
        <dbReference type="ChEBI" id="CHEBI:58199"/>
    </reaction>
</comment>
<comment type="catalytic activity">
    <reaction evidence="7">
        <text>an S-substituted L-cysteine + H2O = a thiol + pyruvate + NH4(+)</text>
        <dbReference type="Rhea" id="RHEA:18121"/>
        <dbReference type="ChEBI" id="CHEBI:15361"/>
        <dbReference type="ChEBI" id="CHEBI:15377"/>
        <dbReference type="ChEBI" id="CHEBI:28938"/>
        <dbReference type="ChEBI" id="CHEBI:29256"/>
        <dbReference type="ChEBI" id="CHEBI:58717"/>
        <dbReference type="EC" id="4.4.1.13"/>
    </reaction>
</comment>
<proteinExistence type="inferred from homology"/>
<dbReference type="Gene3D" id="3.90.1150.10">
    <property type="entry name" value="Aspartate Aminotransferase, domain 1"/>
    <property type="match status" value="1"/>
</dbReference>
<evidence type="ECO:0000256" key="4">
    <source>
        <dbReference type="ARBA" id="ARBA00023239"/>
    </source>
</evidence>
<evidence type="ECO:0000313" key="10">
    <source>
        <dbReference type="Proteomes" id="UP001058739"/>
    </source>
</evidence>
<dbReference type="EMBL" id="CP099968">
    <property type="protein sequence ID" value="UWL61759.1"/>
    <property type="molecule type" value="Genomic_DNA"/>
</dbReference>
<keyword evidence="9" id="KW-0808">Transferase</keyword>
<dbReference type="GO" id="GO:0008483">
    <property type="term" value="F:transaminase activity"/>
    <property type="evidence" value="ECO:0007669"/>
    <property type="project" value="UniProtKB-KW"/>
</dbReference>
<keyword evidence="3 8" id="KW-0663">Pyridoxal phosphate</keyword>
<evidence type="ECO:0000256" key="3">
    <source>
        <dbReference type="ARBA" id="ARBA00022898"/>
    </source>
</evidence>
<protein>
    <submittedName>
        <fullName evidence="9">Aminotransferase class I/II-fold pyridoxal phosphate-dependent enzyme</fullName>
    </submittedName>
</protein>
<evidence type="ECO:0000256" key="5">
    <source>
        <dbReference type="ARBA" id="ARBA00046315"/>
    </source>
</evidence>
<dbReference type="InterPro" id="IPR015422">
    <property type="entry name" value="PyrdxlP-dep_Trfase_small"/>
</dbReference>
<keyword evidence="4" id="KW-0456">Lyase</keyword>
<organism evidence="9 10">
    <name type="scientific">Brucella pseudintermedia</name>
    <dbReference type="NCBI Taxonomy" id="370111"/>
    <lineage>
        <taxon>Bacteria</taxon>
        <taxon>Pseudomonadati</taxon>
        <taxon>Pseudomonadota</taxon>
        <taxon>Alphaproteobacteria</taxon>
        <taxon>Hyphomicrobiales</taxon>
        <taxon>Brucellaceae</taxon>
        <taxon>Brucella/Ochrobactrum group</taxon>
        <taxon>Brucella</taxon>
    </lineage>
</organism>
<evidence type="ECO:0000313" key="9">
    <source>
        <dbReference type="EMBL" id="UWL61759.1"/>
    </source>
</evidence>
<dbReference type="Proteomes" id="UP001058739">
    <property type="component" value="Chromosome 02"/>
</dbReference>
<sequence>MHDRTLCVKRPAVSHEGFASLSIPTYRASTIVFDSAESYANRSKRGPDGYTYGLHGTPTSRTLEASITSLEQGLRTVLVPSGQAAITVVFLSVLMPGDSVLIPDSAYPPVAGFCENYLKPRGIGYRIYAPMIGAGIADLIDDTVKLIWTESPGSTTMEVQDIPAIVAIAKKHGILTGCDNTWATPLYFKPLLQGMDFSALALTKYVGGHSDLLMGSIAVKDIALHKKLKDTMRMIGMGVSPDDCALALRGMETMGVRLAHSGRVAFEFAQRIARRIPQDMVLHPALPGAPGHEFYKRDFSGSSGVFSVVIPSHAESALPDLLTAAQTFSIGASWGGTNSLLAPMTITRATDPEAHRGTILRISIGLEDENDLWTDIEPIVEAIASTPVVAKTA</sequence>